<dbReference type="InterPro" id="IPR052158">
    <property type="entry name" value="INH-QAR"/>
</dbReference>
<gene>
    <name evidence="2" type="ORF">OSTQU699_LOCUS8144</name>
</gene>
<dbReference type="Proteomes" id="UP000708148">
    <property type="component" value="Unassembled WGS sequence"/>
</dbReference>
<evidence type="ECO:0000313" key="3">
    <source>
        <dbReference type="Proteomes" id="UP000708148"/>
    </source>
</evidence>
<dbReference type="OrthoDB" id="531033at2759"/>
<reference evidence="2" key="1">
    <citation type="submission" date="2020-12" db="EMBL/GenBank/DDBJ databases">
        <authorList>
            <person name="Iha C."/>
        </authorList>
    </citation>
    <scope>NUCLEOTIDE SEQUENCE</scope>
</reference>
<protein>
    <recommendedName>
        <fullName evidence="1">DJ-1/PfpI domain-containing protein</fullName>
    </recommendedName>
</protein>
<dbReference type="InterPro" id="IPR002818">
    <property type="entry name" value="DJ-1/PfpI"/>
</dbReference>
<dbReference type="CDD" id="cd03139">
    <property type="entry name" value="GATase1_PfpI_2"/>
    <property type="match status" value="1"/>
</dbReference>
<dbReference type="SUPFAM" id="SSF52317">
    <property type="entry name" value="Class I glutamine amidotransferase-like"/>
    <property type="match status" value="1"/>
</dbReference>
<name>A0A8S1J9R4_9CHLO</name>
<dbReference type="PANTHER" id="PTHR43130:SF3">
    <property type="entry name" value="HTH-TYPE TRANSCRIPTIONAL REGULATOR RV1931C"/>
    <property type="match status" value="1"/>
</dbReference>
<dbReference type="Pfam" id="PF01965">
    <property type="entry name" value="DJ-1_PfpI"/>
    <property type="match status" value="1"/>
</dbReference>
<dbReference type="InterPro" id="IPR029062">
    <property type="entry name" value="Class_I_gatase-like"/>
</dbReference>
<comment type="caution">
    <text evidence="2">The sequence shown here is derived from an EMBL/GenBank/DDBJ whole genome shotgun (WGS) entry which is preliminary data.</text>
</comment>
<sequence>MERPAPQTNVAVVLFREATLLDFAGPYQVFDEVQGDRLNVYTVAETTQPLTVEGGMIVVPSYSFEGCPKPDWVVVPGGRGTRDGSFTDAGVRWLKAAAEGAEVVMSVCTGALVLGRAGLLDGLEATTHHDFLDVLRQVAPACRVQEGRRVVDNGRVVTAAGVTAGIDAALHVLAKFLGPELAKEVEAAMEYPHFSASAEKQAGGGG</sequence>
<dbReference type="EMBL" id="CAJHUC010001947">
    <property type="protein sequence ID" value="CAD7702787.1"/>
    <property type="molecule type" value="Genomic_DNA"/>
</dbReference>
<dbReference type="PANTHER" id="PTHR43130">
    <property type="entry name" value="ARAC-FAMILY TRANSCRIPTIONAL REGULATOR"/>
    <property type="match status" value="1"/>
</dbReference>
<proteinExistence type="predicted"/>
<keyword evidence="3" id="KW-1185">Reference proteome</keyword>
<organism evidence="2 3">
    <name type="scientific">Ostreobium quekettii</name>
    <dbReference type="NCBI Taxonomy" id="121088"/>
    <lineage>
        <taxon>Eukaryota</taxon>
        <taxon>Viridiplantae</taxon>
        <taxon>Chlorophyta</taxon>
        <taxon>core chlorophytes</taxon>
        <taxon>Ulvophyceae</taxon>
        <taxon>TCBD clade</taxon>
        <taxon>Bryopsidales</taxon>
        <taxon>Ostreobineae</taxon>
        <taxon>Ostreobiaceae</taxon>
        <taxon>Ostreobium</taxon>
    </lineage>
</organism>
<accession>A0A8S1J9R4</accession>
<evidence type="ECO:0000259" key="1">
    <source>
        <dbReference type="Pfam" id="PF01965"/>
    </source>
</evidence>
<dbReference type="Gene3D" id="3.40.50.880">
    <property type="match status" value="1"/>
</dbReference>
<feature type="domain" description="DJ-1/PfpI" evidence="1">
    <location>
        <begin position="9"/>
        <end position="174"/>
    </location>
</feature>
<evidence type="ECO:0000313" key="2">
    <source>
        <dbReference type="EMBL" id="CAD7702787.1"/>
    </source>
</evidence>
<dbReference type="AlphaFoldDB" id="A0A8S1J9R4"/>